<keyword evidence="1" id="KW-0175">Coiled coil</keyword>
<sequence>MSAHRSSLFGGPGTGASWDCSSLTEIPDPSSDALGAAEDSDEYEGMEDNIIVAAGPSLSLPGSRIPNTNIKRQIIELNESENEEDEEEVIDDEIIVVSSSLSGSKRRWDDESTTTPSKRIKTESPTPETKRAGSSYLHGVFASRTKRTTYPVAPPRSLSSGKEVKPFQFTRVVQPARHSVPGLKVATKKATTPFIEIEDSDEEAEVVAAPSVIASSTCSTKSHGERGTTTVKVEAQVAQQKEKQRLTSLRLRQEAMERKMKEDSRIEDVDTTDCDDQVQMAGIENTGAEAQDEGMKPNAKAPEDTAKAEATTDCSMSFEGSFVSSINPIPALTSIFRKTVKPVPVLKLRPPPTGSVTTHVPSLLQDEDEEAQRKIRPAKAKQREESVAAQIRAHAAEARKAALAVREAREKKEVEEKAESEAQIAREARQRVAEAKKREDEAKEREDGWKMVMERKRQEEADKRQKVHDDLAALKAAGERKERVKKEAEARKREEKMRRKQAEARSMFAGLPITGGLALPSVLSKEEQKVGETAATGHAKMGDCTEPASAIAELSDLPIHNGETVQSGVDLESKASREERVRHMKGRNARNKVAAAEQEPAVPEQSADAFAPLPATTTNLPPTKSYFKSLASATGPISLTSAAGTAAVAKSKRSPSVRNNAFSWNEDYHKSKYGTKLSTMTTVDIKLFVWSEEGVHWNEIGQMFADSTGREYATYTLQCKVAQIRDTLLELDSEPGLLNRAVQGEHDALAELNAMIDAKRPTSKFQRPAPVIRPSAPISHRPTQTAVQSGLITAADIKLMRLRSKGMIWASIMEESENMDLPFRSKGSLRNRYRQAKELVEHAGVDEVTLDDIEAGDQDALDRLNDAVRLTRPNGVKTPSTHFRPNTAKHTSNSRKVDPTLGEIVPHDIQLMQWRDSGLTFSVITGRLQELTGVYREHHVAQYRYKKVKAAIDHVRWTGAVDDDLLDDAMVGEQAAIERLNIAVHGVWPVPEIKVSGRRPKVPYTATKRNGYLVSGDRGPADTNSSFSSESIDEDFWANTNGLSLDSPVARDTTGRSTEGGKTIGPALFRVCFGAWADQNCPESDSEEGLKHKVENKNTVEDKDKCHYIYQVQRREISQEEAFAEEPVDIEDMPWLDVGLPLESYLEANLKADKQAFVSNDPETATAIARGALHDRQLDKDGLRCAKMTTKDAGVVEVRVEQRMRSHGDGVLPKASAFELSRTVFFVKRSTAFKPPPPADTELELFGEEPERDSATPPDGVTVKNAVYTTLDLANAKAIDYFTKEVQFPIGIDPSLTKRDTWINAAKESFWRELRDKGEKAMFDQEVGYRDMDKEVRVWVEPGSLDGPRNIPTSR</sequence>
<proteinExistence type="predicted"/>
<accession>A0AAE0WR18</accession>
<feature type="coiled-coil region" evidence="1">
    <location>
        <begin position="408"/>
        <end position="445"/>
    </location>
</feature>
<feature type="region of interest" description="Disordered" evidence="2">
    <location>
        <begin position="287"/>
        <end position="308"/>
    </location>
</feature>
<feature type="region of interest" description="Disordered" evidence="2">
    <location>
        <begin position="872"/>
        <end position="897"/>
    </location>
</feature>
<feature type="region of interest" description="Disordered" evidence="2">
    <location>
        <begin position="101"/>
        <end position="133"/>
    </location>
</feature>
<evidence type="ECO:0000313" key="4">
    <source>
        <dbReference type="Proteomes" id="UP001274830"/>
    </source>
</evidence>
<dbReference type="Proteomes" id="UP001274830">
    <property type="component" value="Unassembled WGS sequence"/>
</dbReference>
<feature type="compositionally biased region" description="Polar residues" evidence="2">
    <location>
        <begin position="877"/>
        <end position="891"/>
    </location>
</feature>
<feature type="compositionally biased region" description="Acidic residues" evidence="2">
    <location>
        <begin position="38"/>
        <end position="47"/>
    </location>
</feature>
<evidence type="ECO:0000313" key="3">
    <source>
        <dbReference type="EMBL" id="KAK3676224.1"/>
    </source>
</evidence>
<feature type="region of interest" description="Disordered" evidence="2">
    <location>
        <begin position="474"/>
        <end position="507"/>
    </location>
</feature>
<dbReference type="EMBL" id="JAUTXT010000011">
    <property type="protein sequence ID" value="KAK3676224.1"/>
    <property type="molecule type" value="Genomic_DNA"/>
</dbReference>
<protein>
    <submittedName>
        <fullName evidence="3">Uncharacterized protein</fullName>
    </submittedName>
</protein>
<feature type="region of interest" description="Disordered" evidence="2">
    <location>
        <begin position="1"/>
        <end position="48"/>
    </location>
</feature>
<keyword evidence="4" id="KW-1185">Reference proteome</keyword>
<name>A0AAE0WR18_9PEZI</name>
<organism evidence="3 4">
    <name type="scientific">Recurvomyces mirabilis</name>
    <dbReference type="NCBI Taxonomy" id="574656"/>
    <lineage>
        <taxon>Eukaryota</taxon>
        <taxon>Fungi</taxon>
        <taxon>Dikarya</taxon>
        <taxon>Ascomycota</taxon>
        <taxon>Pezizomycotina</taxon>
        <taxon>Dothideomycetes</taxon>
        <taxon>Dothideomycetidae</taxon>
        <taxon>Mycosphaerellales</taxon>
        <taxon>Teratosphaeriaceae</taxon>
        <taxon>Recurvomyces</taxon>
    </lineage>
</organism>
<feature type="compositionally biased region" description="Basic and acidic residues" evidence="2">
    <location>
        <begin position="474"/>
        <end position="503"/>
    </location>
</feature>
<gene>
    <name evidence="3" type="ORF">LTR78_003974</name>
</gene>
<feature type="compositionally biased region" description="Polar residues" evidence="2">
    <location>
        <begin position="113"/>
        <end position="127"/>
    </location>
</feature>
<feature type="region of interest" description="Disordered" evidence="2">
    <location>
        <begin position="578"/>
        <end position="606"/>
    </location>
</feature>
<evidence type="ECO:0000256" key="2">
    <source>
        <dbReference type="SAM" id="MobiDB-lite"/>
    </source>
</evidence>
<comment type="caution">
    <text evidence="3">The sequence shown here is derived from an EMBL/GenBank/DDBJ whole genome shotgun (WGS) entry which is preliminary data.</text>
</comment>
<feature type="compositionally biased region" description="Low complexity" evidence="2">
    <location>
        <begin position="593"/>
        <end position="606"/>
    </location>
</feature>
<reference evidence="3" key="1">
    <citation type="submission" date="2023-07" db="EMBL/GenBank/DDBJ databases">
        <title>Black Yeasts Isolated from many extreme environments.</title>
        <authorList>
            <person name="Coleine C."/>
            <person name="Stajich J.E."/>
            <person name="Selbmann L."/>
        </authorList>
    </citation>
    <scope>NUCLEOTIDE SEQUENCE</scope>
    <source>
        <strain evidence="3">CCFEE 5485</strain>
    </source>
</reference>
<evidence type="ECO:0000256" key="1">
    <source>
        <dbReference type="SAM" id="Coils"/>
    </source>
</evidence>